<evidence type="ECO:0000313" key="3">
    <source>
        <dbReference type="Proteomes" id="UP000445144"/>
    </source>
</evidence>
<protein>
    <submittedName>
        <fullName evidence="2">Uncharacterized protein</fullName>
    </submittedName>
</protein>
<evidence type="ECO:0000256" key="1">
    <source>
        <dbReference type="SAM" id="SignalP"/>
    </source>
</evidence>
<accession>A0A6N4X5B6</accession>
<keyword evidence="3" id="KW-1185">Reference proteome</keyword>
<feature type="chain" id="PRO_5026832811" evidence="1">
    <location>
        <begin position="21"/>
        <end position="675"/>
    </location>
</feature>
<evidence type="ECO:0000313" key="2">
    <source>
        <dbReference type="EMBL" id="CAA7196102.1"/>
    </source>
</evidence>
<reference evidence="2 3" key="1">
    <citation type="submission" date="2020-01" db="EMBL/GenBank/DDBJ databases">
        <authorList>
            <person name="Rodrigo-Torres L."/>
            <person name="Arahal R. D."/>
            <person name="Lucena T."/>
        </authorList>
    </citation>
    <scope>NUCLEOTIDE SEQUENCE [LARGE SCALE GENOMIC DNA]</scope>
    <source>
        <strain evidence="2 3">CECT 9293</strain>
    </source>
</reference>
<proteinExistence type="predicted"/>
<dbReference type="EMBL" id="CACVBR010000019">
    <property type="protein sequence ID" value="CAA7196102.1"/>
    <property type="molecule type" value="Genomic_DNA"/>
</dbReference>
<dbReference type="Proteomes" id="UP000445144">
    <property type="component" value="Unassembled WGS sequence"/>
</dbReference>
<gene>
    <name evidence="2" type="ORF">CHRY9293_02233</name>
</gene>
<feature type="signal peptide" evidence="1">
    <location>
        <begin position="1"/>
        <end position="20"/>
    </location>
</feature>
<dbReference type="AlphaFoldDB" id="A0A6N4X5B6"/>
<sequence>MMRKTILTLLFLNFFCFFLAQSTKASNINSNGLKILVSEYKIIYKKIKGTVESLLAQKGQHSNSEDWNLILKSDKSLASVKANKSEEKKDIFKKIRLNWISDMAYNFKPGILDDEFFLYRARISTGIDWLALGEGSYKNYYTRNALVAKQNEVDVLENILQKNQLSTKSKQIEVQRFFDNEKLKVVSMYQDILEKLYHFNALEKEHGLFNDAELALSKHQLDKISIEKKYLETKYGYGNNSFQNYTSLLYSEMPDLPAVESIDLDYIIKTKELSLQLQKDMLKEREKNRKQLDVRLKFRYNYYVAEKNWNFASVGATINLPLTSESTKKADEYMINAKADELKDMRLLYKNTLYDLYREYYDAKKEIEIMENKVNYFQASLSLKSADENSDTFSPAGYLKDAGGFMENELSILEKKADLCDKYLAYMMYANNQNQEKMTTITNPDNVGKDTYLWSSFFNNNTNTYLINLLNHWHITRVYVSAGSSTNQTKLADFRSLAQTNNIQAYRLIGENSYAATDSGFVNLQNALIATKNMGFEGVHLDIEPHVFPDYKDNVELYAQRWINLFTNSKAWCDANNMHLSVSVPMHLPLSVATVLSQNNILTYIMAYDSLSLDKKLNKTADMRTILGSSNFVWVFRINDFTDFNALLSAETTVSGAGVTQIGYYDLSQMNLFKP</sequence>
<organism evidence="2 3">
    <name type="scientific">Chryseobacterium potabilaquae</name>
    <dbReference type="NCBI Taxonomy" id="2675057"/>
    <lineage>
        <taxon>Bacteria</taxon>
        <taxon>Pseudomonadati</taxon>
        <taxon>Bacteroidota</taxon>
        <taxon>Flavobacteriia</taxon>
        <taxon>Flavobacteriales</taxon>
        <taxon>Weeksellaceae</taxon>
        <taxon>Chryseobacterium group</taxon>
        <taxon>Chryseobacterium</taxon>
    </lineage>
</organism>
<name>A0A6N4X5B6_9FLAO</name>
<keyword evidence="1" id="KW-0732">Signal</keyword>